<dbReference type="PANTHER" id="PTHR42681">
    <property type="entry name" value="MALONYL-COA-ACYL CARRIER PROTEIN TRANSACYLASE, MITOCHONDRIAL"/>
    <property type="match status" value="1"/>
</dbReference>
<proteinExistence type="inferred from homology"/>
<dbReference type="Proteomes" id="UP000627464">
    <property type="component" value="Unassembled WGS sequence"/>
</dbReference>
<dbReference type="InterPro" id="IPR050858">
    <property type="entry name" value="Mal-CoA-ACP_Trans/PKS_FabD"/>
</dbReference>
<dbReference type="SMART" id="SM00827">
    <property type="entry name" value="PKS_AT"/>
    <property type="match status" value="1"/>
</dbReference>
<dbReference type="PANTHER" id="PTHR42681:SF1">
    <property type="entry name" value="MALONYL-COA-ACYL CARRIER PROTEIN TRANSACYLASE, MITOCHONDRIAL"/>
    <property type="match status" value="1"/>
</dbReference>
<evidence type="ECO:0000256" key="7">
    <source>
        <dbReference type="PIRNR" id="PIRNR000446"/>
    </source>
</evidence>
<dbReference type="SUPFAM" id="SSF52151">
    <property type="entry name" value="FabD/lysophospholipase-like"/>
    <property type="match status" value="1"/>
</dbReference>
<evidence type="ECO:0000256" key="2">
    <source>
        <dbReference type="ARBA" id="ARBA00013258"/>
    </source>
</evidence>
<comment type="catalytic activity">
    <reaction evidence="6 7">
        <text>holo-[ACP] + malonyl-CoA = malonyl-[ACP] + CoA</text>
        <dbReference type="Rhea" id="RHEA:41792"/>
        <dbReference type="Rhea" id="RHEA-COMP:9623"/>
        <dbReference type="Rhea" id="RHEA-COMP:9685"/>
        <dbReference type="ChEBI" id="CHEBI:57287"/>
        <dbReference type="ChEBI" id="CHEBI:57384"/>
        <dbReference type="ChEBI" id="CHEBI:64479"/>
        <dbReference type="ChEBI" id="CHEBI:78449"/>
        <dbReference type="EC" id="2.3.1.39"/>
    </reaction>
</comment>
<dbReference type="InterPro" id="IPR001227">
    <property type="entry name" value="Ac_transferase_dom_sf"/>
</dbReference>
<evidence type="ECO:0000256" key="1">
    <source>
        <dbReference type="ARBA" id="ARBA00005194"/>
    </source>
</evidence>
<keyword evidence="4 7" id="KW-0808">Transferase</keyword>
<evidence type="ECO:0000256" key="6">
    <source>
        <dbReference type="ARBA" id="ARBA00048462"/>
    </source>
</evidence>
<keyword evidence="10" id="KW-1185">Reference proteome</keyword>
<comment type="pathway">
    <text evidence="1">Lipid metabolism; fatty acid biosynthesis.</text>
</comment>
<gene>
    <name evidence="9" type="ORF">GCM10011328_28310</name>
</gene>
<evidence type="ECO:0000256" key="4">
    <source>
        <dbReference type="ARBA" id="ARBA00022679"/>
    </source>
</evidence>
<dbReference type="InterPro" id="IPR014043">
    <property type="entry name" value="Acyl_transferase_dom"/>
</dbReference>
<accession>A0ABQ1GW51</accession>
<reference evidence="10" key="1">
    <citation type="journal article" date="2019" name="Int. J. Syst. Evol. Microbiol.">
        <title>The Global Catalogue of Microorganisms (GCM) 10K type strain sequencing project: providing services to taxonomists for standard genome sequencing and annotation.</title>
        <authorList>
            <consortium name="The Broad Institute Genomics Platform"/>
            <consortium name="The Broad Institute Genome Sequencing Center for Infectious Disease"/>
            <person name="Wu L."/>
            <person name="Ma J."/>
        </authorList>
    </citation>
    <scope>NUCLEOTIDE SEQUENCE [LARGE SCALE GENOMIC DNA]</scope>
    <source>
        <strain evidence="10">CGMCC 1.12806</strain>
    </source>
</reference>
<organism evidence="9 10">
    <name type="scientific">Hafnia psychrotolerans</name>
    <dbReference type="NCBI Taxonomy" id="1477018"/>
    <lineage>
        <taxon>Bacteria</taxon>
        <taxon>Pseudomonadati</taxon>
        <taxon>Pseudomonadota</taxon>
        <taxon>Gammaproteobacteria</taxon>
        <taxon>Enterobacterales</taxon>
        <taxon>Hafniaceae</taxon>
        <taxon>Hafnia</taxon>
    </lineage>
</organism>
<evidence type="ECO:0000313" key="9">
    <source>
        <dbReference type="EMBL" id="GGA51161.1"/>
    </source>
</evidence>
<dbReference type="Gene3D" id="3.30.70.250">
    <property type="entry name" value="Malonyl-CoA ACP transacylase, ACP-binding"/>
    <property type="match status" value="1"/>
</dbReference>
<name>A0ABQ1GW51_9GAMM</name>
<dbReference type="PIRSF" id="PIRSF000446">
    <property type="entry name" value="Mct"/>
    <property type="match status" value="1"/>
</dbReference>
<comment type="caution">
    <text evidence="9">The sequence shown here is derived from an EMBL/GenBank/DDBJ whole genome shotgun (WGS) entry which is preliminary data.</text>
</comment>
<dbReference type="InterPro" id="IPR017554">
    <property type="entry name" value="Malonate_deCOase_MdcHsu"/>
</dbReference>
<dbReference type="EMBL" id="BMFZ01000007">
    <property type="protein sequence ID" value="GGA51161.1"/>
    <property type="molecule type" value="Genomic_DNA"/>
</dbReference>
<sequence length="312" mass="33389">MNILFTFPGQGPQVPDMLHRLPDNPLTQDLLTQASTALGSDVLALDTADALRSTRAVQLCLLIAGVVWAKQLQAAGVEPDFCSGLSIGAFPAAVISGALCFDDAVRLVALRGQLMQQAYPQGYGLSAITGLSQDHVSRLLQQVNSPQMPVYLANINAEDQMVIAGSDSAMQQVLSLAKGQGAQKTHLLAVSVPSHCALLDKPAAKLVNAFKSVRLHCPTCGYLSGTTGRVYWQPEKIAEDLAMNMSRTVNWRDAMVAAYQRDVRLAIEMPPGSVLTGLTRRAMEQGEALSLCQSGIPMARILAGRLRERVGP</sequence>
<evidence type="ECO:0000256" key="3">
    <source>
        <dbReference type="ARBA" id="ARBA00018953"/>
    </source>
</evidence>
<protein>
    <recommendedName>
        <fullName evidence="3 7">Malonyl CoA-acyl carrier protein transacylase</fullName>
        <ecNumber evidence="2 7">2.3.1.39</ecNumber>
    </recommendedName>
</protein>
<dbReference type="InterPro" id="IPR016036">
    <property type="entry name" value="Malonyl_transacylase_ACP-bd"/>
</dbReference>
<dbReference type="InterPro" id="IPR016035">
    <property type="entry name" value="Acyl_Trfase/lysoPLipase"/>
</dbReference>
<dbReference type="Gene3D" id="3.40.366.10">
    <property type="entry name" value="Malonyl-Coenzyme A Acyl Carrier Protein, domain 2"/>
    <property type="match status" value="1"/>
</dbReference>
<dbReference type="InterPro" id="IPR024925">
    <property type="entry name" value="Malonyl_CoA-ACP_transAc"/>
</dbReference>
<dbReference type="RefSeq" id="WP_188474195.1">
    <property type="nucleotide sequence ID" value="NZ_BMFZ01000007.1"/>
</dbReference>
<feature type="domain" description="Malonyl-CoA:ACP transacylase (MAT)" evidence="8">
    <location>
        <begin position="6"/>
        <end position="296"/>
    </location>
</feature>
<evidence type="ECO:0000259" key="8">
    <source>
        <dbReference type="SMART" id="SM00827"/>
    </source>
</evidence>
<evidence type="ECO:0000313" key="10">
    <source>
        <dbReference type="Proteomes" id="UP000627464"/>
    </source>
</evidence>
<comment type="similarity">
    <text evidence="7">Belongs to the fabD family.</text>
</comment>
<keyword evidence="5 7" id="KW-0012">Acyltransferase</keyword>
<dbReference type="SUPFAM" id="SSF55048">
    <property type="entry name" value="Probable ACP-binding domain of malonyl-CoA ACP transacylase"/>
    <property type="match status" value="1"/>
</dbReference>
<dbReference type="Pfam" id="PF00698">
    <property type="entry name" value="Acyl_transf_1"/>
    <property type="match status" value="1"/>
</dbReference>
<dbReference type="NCBIfam" id="TIGR03131">
    <property type="entry name" value="malonate_mdcH"/>
    <property type="match status" value="1"/>
</dbReference>
<dbReference type="EC" id="2.3.1.39" evidence="2 7"/>
<evidence type="ECO:0000256" key="5">
    <source>
        <dbReference type="ARBA" id="ARBA00023315"/>
    </source>
</evidence>